<organism evidence="2 3">
    <name type="scientific">Diploscapter pachys</name>
    <dbReference type="NCBI Taxonomy" id="2018661"/>
    <lineage>
        <taxon>Eukaryota</taxon>
        <taxon>Metazoa</taxon>
        <taxon>Ecdysozoa</taxon>
        <taxon>Nematoda</taxon>
        <taxon>Chromadorea</taxon>
        <taxon>Rhabditida</taxon>
        <taxon>Rhabditina</taxon>
        <taxon>Rhabditomorpha</taxon>
        <taxon>Rhabditoidea</taxon>
        <taxon>Rhabditidae</taxon>
        <taxon>Diploscapter</taxon>
    </lineage>
</organism>
<dbReference type="EMBL" id="LIAE01010252">
    <property type="protein sequence ID" value="PAV64635.1"/>
    <property type="molecule type" value="Genomic_DNA"/>
</dbReference>
<reference evidence="2 3" key="1">
    <citation type="journal article" date="2017" name="Curr. Biol.">
        <title>Genome architecture and evolution of a unichromosomal asexual nematode.</title>
        <authorList>
            <person name="Fradin H."/>
            <person name="Zegar C."/>
            <person name="Gutwein M."/>
            <person name="Lucas J."/>
            <person name="Kovtun M."/>
            <person name="Corcoran D."/>
            <person name="Baugh L.R."/>
            <person name="Kiontke K."/>
            <person name="Gunsalus K."/>
            <person name="Fitch D.H."/>
            <person name="Piano F."/>
        </authorList>
    </citation>
    <scope>NUCLEOTIDE SEQUENCE [LARGE SCALE GENOMIC DNA]</scope>
    <source>
        <strain evidence="2">PF1309</strain>
    </source>
</reference>
<feature type="region of interest" description="Disordered" evidence="1">
    <location>
        <begin position="113"/>
        <end position="154"/>
    </location>
</feature>
<keyword evidence="3" id="KW-1185">Reference proteome</keyword>
<dbReference type="AlphaFoldDB" id="A0A2A2JSJ0"/>
<evidence type="ECO:0000256" key="1">
    <source>
        <dbReference type="SAM" id="MobiDB-lite"/>
    </source>
</evidence>
<evidence type="ECO:0000313" key="2">
    <source>
        <dbReference type="EMBL" id="PAV64635.1"/>
    </source>
</evidence>
<gene>
    <name evidence="2" type="ORF">WR25_01708</name>
</gene>
<sequence length="154" mass="17929">MYAMYASGWRLRGGGASLRFSLKRRLAGCFYLLCALYFPRAISSHRLRLQHKSTRSQAPPTNHLALCLCEAPPHASQALFHCATWRQAKPRPLFLRAHSQVCQLSEKIRGKLDDERRRETKKYGAREKSERKERENGVEGGEMERVWREEKDQK</sequence>
<accession>A0A2A2JSJ0</accession>
<proteinExistence type="predicted"/>
<protein>
    <submittedName>
        <fullName evidence="2">Uncharacterized protein</fullName>
    </submittedName>
</protein>
<dbReference type="Proteomes" id="UP000218231">
    <property type="component" value="Unassembled WGS sequence"/>
</dbReference>
<evidence type="ECO:0000313" key="3">
    <source>
        <dbReference type="Proteomes" id="UP000218231"/>
    </source>
</evidence>
<comment type="caution">
    <text evidence="2">The sequence shown here is derived from an EMBL/GenBank/DDBJ whole genome shotgun (WGS) entry which is preliminary data.</text>
</comment>
<name>A0A2A2JSJ0_9BILA</name>